<feature type="region of interest" description="Disordered" evidence="1">
    <location>
        <begin position="334"/>
        <end position="354"/>
    </location>
</feature>
<dbReference type="Proteomes" id="UP001497600">
    <property type="component" value="Chromosome G"/>
</dbReference>
<feature type="compositionally biased region" description="Low complexity" evidence="1">
    <location>
        <begin position="338"/>
        <end position="349"/>
    </location>
</feature>
<name>A0ABP0EJU6_9ASCO</name>
<protein>
    <submittedName>
        <fullName evidence="2">Uncharacterized protein</fullName>
    </submittedName>
</protein>
<evidence type="ECO:0000256" key="1">
    <source>
        <dbReference type="SAM" id="MobiDB-lite"/>
    </source>
</evidence>
<sequence>MPFAEKLARCKRSIRKAKADMKKSFKKHYLNGKYSRCRDYRQFKNAVEDVQALWDQFEKNTAEPQLTTEAVATTISNTEKTRVLIADTKKNQHGFRQNVPSHSSSKFVKSTKAKLYFSEKLDTIDENVEQEDEAIEEDCDCDDLQSNNSDFKSFSDIPTEPVTIPKTRPIRLVYPILESPPSTAETCFDPETPLVFESEYPSVRHYLLSDGDNNRVKVLNKDLDPIVDAFRRLNPNSKNLKPPLQFSLIYGGLFDQCNTLMATSSNSAYTLVDTPTTQNDMPMVHDVPSSSSSPPPTSSESEFDSTSDRIEYEIYKWGYAVTKKTTLRKFKNERARTPPLSSSSELKSPICDNSSEFDRVPRIDGCENFNDAGDTRAIHKAWLEYLAANPQPQDLDQKSQELDPNFILPPPQTSSSKYSDDESHETPTSPSLTSTNAISCSQNITSTPPTYENSTAKFTNPTSSSLGPQTFNKSSDPKKLFSGNEHIINYIQPMPQSLVSQPQSSSTTNLLKVEDSLEKDEMKTVGITSNVLPSQIYHGFRKSESKEISGPIRISHSGVTDPEYDASTHKMKLTKTDMCVSLSNSSSSDPEVSSCDSLLSTKDLNTSCNFAKGAKYYPTTSHLNGIQPLRRVKFKNTPCKDANAKYTSKEDERNTRCKHSKTSGLRKRFIADKPTGVQDRWCERSVGIVRFELAELNQHDGAISDVIFYPEVLECIYDARLPLEYVGRNEIPSAMRSNNGIPTKSILKRPTKKFRFDDVEPTWQTAGFYMDKFTSSLQLFGSRKS</sequence>
<gene>
    <name evidence="2" type="ORF">CAAN4_G09890</name>
</gene>
<keyword evidence="3" id="KW-1185">Reference proteome</keyword>
<feature type="region of interest" description="Disordered" evidence="1">
    <location>
        <begin position="394"/>
        <end position="478"/>
    </location>
</feature>
<evidence type="ECO:0000313" key="3">
    <source>
        <dbReference type="Proteomes" id="UP001497600"/>
    </source>
</evidence>
<accession>A0ABP0EJU6</accession>
<reference evidence="2 3" key="1">
    <citation type="submission" date="2024-01" db="EMBL/GenBank/DDBJ databases">
        <authorList>
            <consortium name="Genoscope - CEA"/>
            <person name="William W."/>
        </authorList>
    </citation>
    <scope>NUCLEOTIDE SEQUENCE [LARGE SCALE GENOMIC DNA]</scope>
    <source>
        <strain evidence="2 3">29B2s-10</strain>
    </source>
</reference>
<organism evidence="2 3">
    <name type="scientific">[Candida] anglica</name>
    <dbReference type="NCBI Taxonomy" id="148631"/>
    <lineage>
        <taxon>Eukaryota</taxon>
        <taxon>Fungi</taxon>
        <taxon>Dikarya</taxon>
        <taxon>Ascomycota</taxon>
        <taxon>Saccharomycotina</taxon>
        <taxon>Pichiomycetes</taxon>
        <taxon>Debaryomycetaceae</taxon>
        <taxon>Kurtzmaniella</taxon>
    </lineage>
</organism>
<feature type="region of interest" description="Disordered" evidence="1">
    <location>
        <begin position="274"/>
        <end position="305"/>
    </location>
</feature>
<feature type="compositionally biased region" description="Polar residues" evidence="1">
    <location>
        <begin position="426"/>
        <end position="474"/>
    </location>
</feature>
<proteinExistence type="predicted"/>
<dbReference type="EMBL" id="OZ004259">
    <property type="protein sequence ID" value="CAK7917717.1"/>
    <property type="molecule type" value="Genomic_DNA"/>
</dbReference>
<evidence type="ECO:0000313" key="2">
    <source>
        <dbReference type="EMBL" id="CAK7917717.1"/>
    </source>
</evidence>